<evidence type="ECO:0000313" key="2">
    <source>
        <dbReference type="Proteomes" id="UP000828390"/>
    </source>
</evidence>
<reference evidence="1" key="2">
    <citation type="submission" date="2020-11" db="EMBL/GenBank/DDBJ databases">
        <authorList>
            <person name="McCartney M.A."/>
            <person name="Auch B."/>
            <person name="Kono T."/>
            <person name="Mallez S."/>
            <person name="Becker A."/>
            <person name="Gohl D.M."/>
            <person name="Silverstein K.A.T."/>
            <person name="Koren S."/>
            <person name="Bechman K.B."/>
            <person name="Herman A."/>
            <person name="Abrahante J.E."/>
            <person name="Garbe J."/>
        </authorList>
    </citation>
    <scope>NUCLEOTIDE SEQUENCE</scope>
    <source>
        <strain evidence="1">Duluth1</strain>
        <tissue evidence="1">Whole animal</tissue>
    </source>
</reference>
<comment type="caution">
    <text evidence="1">The sequence shown here is derived from an EMBL/GenBank/DDBJ whole genome shotgun (WGS) entry which is preliminary data.</text>
</comment>
<proteinExistence type="predicted"/>
<gene>
    <name evidence="1" type="ORF">DPMN_110299</name>
</gene>
<keyword evidence="2" id="KW-1185">Reference proteome</keyword>
<name>A0A9D4QMX2_DREPO</name>
<dbReference type="AlphaFoldDB" id="A0A9D4QMX2"/>
<protein>
    <submittedName>
        <fullName evidence="1">Uncharacterized protein</fullName>
    </submittedName>
</protein>
<dbReference type="EMBL" id="JAIWYP010000004">
    <property type="protein sequence ID" value="KAH3836923.1"/>
    <property type="molecule type" value="Genomic_DNA"/>
</dbReference>
<accession>A0A9D4QMX2</accession>
<organism evidence="1 2">
    <name type="scientific">Dreissena polymorpha</name>
    <name type="common">Zebra mussel</name>
    <name type="synonym">Mytilus polymorpha</name>
    <dbReference type="NCBI Taxonomy" id="45954"/>
    <lineage>
        <taxon>Eukaryota</taxon>
        <taxon>Metazoa</taxon>
        <taxon>Spiralia</taxon>
        <taxon>Lophotrochozoa</taxon>
        <taxon>Mollusca</taxon>
        <taxon>Bivalvia</taxon>
        <taxon>Autobranchia</taxon>
        <taxon>Heteroconchia</taxon>
        <taxon>Euheterodonta</taxon>
        <taxon>Imparidentia</taxon>
        <taxon>Neoheterodontei</taxon>
        <taxon>Myida</taxon>
        <taxon>Dreissenoidea</taxon>
        <taxon>Dreissenidae</taxon>
        <taxon>Dreissena</taxon>
    </lineage>
</organism>
<evidence type="ECO:0000313" key="1">
    <source>
        <dbReference type="EMBL" id="KAH3836923.1"/>
    </source>
</evidence>
<reference evidence="1" key="1">
    <citation type="journal article" date="2019" name="bioRxiv">
        <title>The Genome of the Zebra Mussel, Dreissena polymorpha: A Resource for Invasive Species Research.</title>
        <authorList>
            <person name="McCartney M.A."/>
            <person name="Auch B."/>
            <person name="Kono T."/>
            <person name="Mallez S."/>
            <person name="Zhang Y."/>
            <person name="Obille A."/>
            <person name="Becker A."/>
            <person name="Abrahante J.E."/>
            <person name="Garbe J."/>
            <person name="Badalamenti J.P."/>
            <person name="Herman A."/>
            <person name="Mangelson H."/>
            <person name="Liachko I."/>
            <person name="Sullivan S."/>
            <person name="Sone E.D."/>
            <person name="Koren S."/>
            <person name="Silverstein K.A.T."/>
            <person name="Beckman K.B."/>
            <person name="Gohl D.M."/>
        </authorList>
    </citation>
    <scope>NUCLEOTIDE SEQUENCE</scope>
    <source>
        <strain evidence="1">Duluth1</strain>
        <tissue evidence="1">Whole animal</tissue>
    </source>
</reference>
<sequence length="106" mass="11342">MPVASRQSAGLLMYRSYTGAPPGRGSSSAGVCMSPGGATVPARYFPLPSRLFPLPRRSLPVLYGDSRFIPEVLNILILSRWSPGSSRWSPGSSRLSPGIIVGLRLK</sequence>
<dbReference type="Proteomes" id="UP000828390">
    <property type="component" value="Unassembled WGS sequence"/>
</dbReference>